<keyword evidence="1" id="KW-0732">Signal</keyword>
<feature type="chain" id="PRO_5018099969" description="Pepsin inhibitor-3-like repeated domain-containing protein" evidence="1">
    <location>
        <begin position="21"/>
        <end position="152"/>
    </location>
</feature>
<keyword evidence="3" id="KW-1185">Reference proteome</keyword>
<evidence type="ECO:0000256" key="1">
    <source>
        <dbReference type="SAM" id="SignalP"/>
    </source>
</evidence>
<reference evidence="2 3" key="1">
    <citation type="submission" date="2018-08" db="EMBL/GenBank/DDBJ databases">
        <authorList>
            <person name="Laetsch R D."/>
            <person name="Stevens L."/>
            <person name="Kumar S."/>
            <person name="Blaxter L. M."/>
        </authorList>
    </citation>
    <scope>NUCLEOTIDE SEQUENCE [LARGE SCALE GENOMIC DNA]</scope>
</reference>
<dbReference type="Proteomes" id="UP000277928">
    <property type="component" value="Unassembled WGS sequence"/>
</dbReference>
<dbReference type="EMBL" id="UYRX01000056">
    <property type="protein sequence ID" value="VDK71777.1"/>
    <property type="molecule type" value="Genomic_DNA"/>
</dbReference>
<name>A0A3P6SHR2_LITSI</name>
<dbReference type="Gene3D" id="3.30.1120.50">
    <property type="entry name" value="Pepsin inhibitor-3"/>
    <property type="match status" value="1"/>
</dbReference>
<proteinExistence type="predicted"/>
<dbReference type="AlphaFoldDB" id="A0A3P6SHR2"/>
<accession>A0A3P6SHR2</accession>
<gene>
    <name evidence="2" type="ORF">NLS_LOCUS1558</name>
</gene>
<organism evidence="2 3">
    <name type="scientific">Litomosoides sigmodontis</name>
    <name type="common">Filarial nematode worm</name>
    <dbReference type="NCBI Taxonomy" id="42156"/>
    <lineage>
        <taxon>Eukaryota</taxon>
        <taxon>Metazoa</taxon>
        <taxon>Ecdysozoa</taxon>
        <taxon>Nematoda</taxon>
        <taxon>Chromadorea</taxon>
        <taxon>Rhabditida</taxon>
        <taxon>Spirurina</taxon>
        <taxon>Spiruromorpha</taxon>
        <taxon>Filarioidea</taxon>
        <taxon>Onchocercidae</taxon>
        <taxon>Litomosoides</taxon>
    </lineage>
</organism>
<protein>
    <recommendedName>
        <fullName evidence="4">Pepsin inhibitor-3-like repeated domain-containing protein</fullName>
    </recommendedName>
</protein>
<dbReference type="OrthoDB" id="5797527at2759"/>
<dbReference type="OMA" id="KELHNTM"/>
<sequence length="152" mass="17260">MGIFAKKPFIGLITISFGLAATIPTPMLSITTNALICSIVDGKIYVNNAYRGKATMKNIEEAKVYNEEMRKWTKSLHDAMYMTMQKMVDNMFGEHGAFWRHLHGPFWEAVNAYGPDSDLMIDPLGERKQQKKIVLKLPELPPYPEAPSFCME</sequence>
<evidence type="ECO:0000313" key="3">
    <source>
        <dbReference type="Proteomes" id="UP000277928"/>
    </source>
</evidence>
<evidence type="ECO:0008006" key="4">
    <source>
        <dbReference type="Google" id="ProtNLM"/>
    </source>
</evidence>
<dbReference type="InterPro" id="IPR038412">
    <property type="entry name" value="Pepsin-I3_sf"/>
</dbReference>
<feature type="signal peptide" evidence="1">
    <location>
        <begin position="1"/>
        <end position="20"/>
    </location>
</feature>
<evidence type="ECO:0000313" key="2">
    <source>
        <dbReference type="EMBL" id="VDK71777.1"/>
    </source>
</evidence>